<evidence type="ECO:0000313" key="3">
    <source>
        <dbReference type="Proteomes" id="UP001500305"/>
    </source>
</evidence>
<keyword evidence="3" id="KW-1185">Reference proteome</keyword>
<protein>
    <submittedName>
        <fullName evidence="2">FAD-dependent monooxygenase</fullName>
    </submittedName>
</protein>
<gene>
    <name evidence="2" type="ORF">GCM10010430_06520</name>
</gene>
<comment type="caution">
    <text evidence="2">The sequence shown here is derived from an EMBL/GenBank/DDBJ whole genome shotgun (WGS) entry which is preliminary data.</text>
</comment>
<feature type="domain" description="FAD-binding" evidence="1">
    <location>
        <begin position="3"/>
        <end position="317"/>
    </location>
</feature>
<dbReference type="Proteomes" id="UP001500305">
    <property type="component" value="Unassembled WGS sequence"/>
</dbReference>
<dbReference type="GO" id="GO:0004497">
    <property type="term" value="F:monooxygenase activity"/>
    <property type="evidence" value="ECO:0007669"/>
    <property type="project" value="UniProtKB-KW"/>
</dbReference>
<sequence length="369" mass="40478">MKTVLISGAGVAGAALAHWLHRGGVAVTVVEHAPGRRCGGQAVDIRGAALDVIERMGLLDQTRAHRTRMRGMSVLDGAGKEIHRSTEMTFSSGRLANDDIELLREDLVRLLHERALGEVEFVFGDGITTLDQNEHGVRVGFEHGRSRTFDLVVGADGLHSAVRRLGFGPQEQFARHLGMHLAIFTADNFLALEDWQLWLRDGEAGYGIYPVRDNSELRISFGFAGESLPADRGDTEQHKLFVADRMATLHWETPRLLRALREAPDFYFDTMTQVHMDRWSNGRTVLLGDAGYCASPLSGQGTSLALVGAYVLADALRRADGDHHAAFACYERRMRPFVELNQALATENPGGPASEASVERAKNAIELDG</sequence>
<dbReference type="SUPFAM" id="SSF51905">
    <property type="entry name" value="FAD/NAD(P)-binding domain"/>
    <property type="match status" value="1"/>
</dbReference>
<keyword evidence="2" id="KW-0503">Monooxygenase</keyword>
<dbReference type="InterPro" id="IPR051704">
    <property type="entry name" value="FAD_aromatic-hydroxylase"/>
</dbReference>
<evidence type="ECO:0000313" key="2">
    <source>
        <dbReference type="EMBL" id="GAA2229301.1"/>
    </source>
</evidence>
<dbReference type="InterPro" id="IPR036188">
    <property type="entry name" value="FAD/NAD-bd_sf"/>
</dbReference>
<dbReference type="PRINTS" id="PR00420">
    <property type="entry name" value="RNGMNOXGNASE"/>
</dbReference>
<keyword evidence="2" id="KW-0560">Oxidoreductase</keyword>
<dbReference type="Pfam" id="PF01494">
    <property type="entry name" value="FAD_binding_3"/>
    <property type="match status" value="1"/>
</dbReference>
<organism evidence="2 3">
    <name type="scientific">Kitasatospora cystarginea</name>
    <dbReference type="NCBI Taxonomy" id="58350"/>
    <lineage>
        <taxon>Bacteria</taxon>
        <taxon>Bacillati</taxon>
        <taxon>Actinomycetota</taxon>
        <taxon>Actinomycetes</taxon>
        <taxon>Kitasatosporales</taxon>
        <taxon>Streptomycetaceae</taxon>
        <taxon>Kitasatospora</taxon>
    </lineage>
</organism>
<name>A0ABN3DF38_9ACTN</name>
<proteinExistence type="predicted"/>
<dbReference type="Gene3D" id="3.50.50.60">
    <property type="entry name" value="FAD/NAD(P)-binding domain"/>
    <property type="match status" value="1"/>
</dbReference>
<dbReference type="Gene3D" id="3.30.9.10">
    <property type="entry name" value="D-Amino Acid Oxidase, subunit A, domain 2"/>
    <property type="match status" value="1"/>
</dbReference>
<dbReference type="EMBL" id="BAAATR010000002">
    <property type="protein sequence ID" value="GAA2229301.1"/>
    <property type="molecule type" value="Genomic_DNA"/>
</dbReference>
<reference evidence="2 3" key="1">
    <citation type="journal article" date="2019" name="Int. J. Syst. Evol. Microbiol.">
        <title>The Global Catalogue of Microorganisms (GCM) 10K type strain sequencing project: providing services to taxonomists for standard genome sequencing and annotation.</title>
        <authorList>
            <consortium name="The Broad Institute Genomics Platform"/>
            <consortium name="The Broad Institute Genome Sequencing Center for Infectious Disease"/>
            <person name="Wu L."/>
            <person name="Ma J."/>
        </authorList>
    </citation>
    <scope>NUCLEOTIDE SEQUENCE [LARGE SCALE GENOMIC DNA]</scope>
    <source>
        <strain evidence="2 3">JCM 7356</strain>
    </source>
</reference>
<accession>A0ABN3DF38</accession>
<dbReference type="InterPro" id="IPR002938">
    <property type="entry name" value="FAD-bd"/>
</dbReference>
<dbReference type="RefSeq" id="WP_344634639.1">
    <property type="nucleotide sequence ID" value="NZ_BAAATR010000002.1"/>
</dbReference>
<dbReference type="PANTHER" id="PTHR46865:SF2">
    <property type="entry name" value="MONOOXYGENASE"/>
    <property type="match status" value="1"/>
</dbReference>
<evidence type="ECO:0000259" key="1">
    <source>
        <dbReference type="Pfam" id="PF01494"/>
    </source>
</evidence>
<dbReference type="PANTHER" id="PTHR46865">
    <property type="entry name" value="OXIDOREDUCTASE-RELATED"/>
    <property type="match status" value="1"/>
</dbReference>